<evidence type="ECO:0000313" key="4">
    <source>
        <dbReference type="EMBL" id="CUU66326.1"/>
    </source>
</evidence>
<feature type="transmembrane region" description="Helical" evidence="1">
    <location>
        <begin position="21"/>
        <end position="46"/>
    </location>
</feature>
<keyword evidence="1" id="KW-0472">Membrane</keyword>
<keyword evidence="5" id="KW-1185">Reference proteome</keyword>
<accession>A0A0X2NLH2</accession>
<evidence type="ECO:0000259" key="3">
    <source>
        <dbReference type="Pfam" id="PF23494"/>
    </source>
</evidence>
<feature type="domain" description="Cysteinyl-tRNA ligase anticodon binding" evidence="2">
    <location>
        <begin position="181"/>
        <end position="227"/>
    </location>
</feature>
<feature type="transmembrane region" description="Helical" evidence="1">
    <location>
        <begin position="66"/>
        <end position="87"/>
    </location>
</feature>
<name>A0A0X2NLH2_9CORY</name>
<evidence type="ECO:0000313" key="5">
    <source>
        <dbReference type="Proteomes" id="UP000182498"/>
    </source>
</evidence>
<keyword evidence="1" id="KW-0812">Transmembrane</keyword>
<dbReference type="InterPro" id="IPR056411">
    <property type="entry name" value="CysS_C"/>
</dbReference>
<evidence type="ECO:0000259" key="2">
    <source>
        <dbReference type="Pfam" id="PF23493"/>
    </source>
</evidence>
<reference evidence="5" key="1">
    <citation type="submission" date="2015-11" db="EMBL/GenBank/DDBJ databases">
        <authorList>
            <person name="Dugat-Bony E."/>
        </authorList>
    </citation>
    <scope>NUCLEOTIDE SEQUENCE [LARGE SCALE GENOMIC DNA]</scope>
    <source>
        <strain evidence="5">Mu292</strain>
    </source>
</reference>
<sequence length="229" mass="25142">MSERPEKFDPTTVTIPAWYRPIFTVVGAVLGLVLAFLVGPLVGWLVDLFGEAPVILRALDQLSLAWVLPILVAFGGIAGFVICTAWMDDSGAIEVADWGITLHHKTDDRFLSKDRMTLLVASEKELVVLDGDAEVYRGGIEDEMVPGLRAALEEHDYPPLADADPFAADFTDWIDGDGRKDAAVDDLLRTRKRALADKKDGKAEAALEKLRAAGVAVRDRKGRQQYRLV</sequence>
<dbReference type="OrthoDB" id="5145029at2"/>
<feature type="domain" description="YqeB PH" evidence="3">
    <location>
        <begin position="11"/>
        <end position="158"/>
    </location>
</feature>
<evidence type="ECO:0000256" key="1">
    <source>
        <dbReference type="SAM" id="Phobius"/>
    </source>
</evidence>
<dbReference type="RefSeq" id="WP_073884145.1">
    <property type="nucleotide sequence ID" value="NZ_FAUH01000010.1"/>
</dbReference>
<protein>
    <recommendedName>
        <fullName evidence="6">DUF308 domain-containing protein</fullName>
    </recommendedName>
</protein>
<evidence type="ECO:0008006" key="6">
    <source>
        <dbReference type="Google" id="ProtNLM"/>
    </source>
</evidence>
<organism evidence="4 5">
    <name type="scientific">Corynebacterium variabile</name>
    <dbReference type="NCBI Taxonomy" id="1727"/>
    <lineage>
        <taxon>Bacteria</taxon>
        <taxon>Bacillati</taxon>
        <taxon>Actinomycetota</taxon>
        <taxon>Actinomycetes</taxon>
        <taxon>Mycobacteriales</taxon>
        <taxon>Corynebacteriaceae</taxon>
        <taxon>Corynebacterium</taxon>
    </lineage>
</organism>
<dbReference type="AlphaFoldDB" id="A0A0X2NLH2"/>
<dbReference type="Pfam" id="PF23493">
    <property type="entry name" value="CysS_C"/>
    <property type="match status" value="1"/>
</dbReference>
<dbReference type="Pfam" id="PF23494">
    <property type="entry name" value="bPH_10"/>
    <property type="match status" value="1"/>
</dbReference>
<dbReference type="Proteomes" id="UP000182498">
    <property type="component" value="Unassembled WGS sequence"/>
</dbReference>
<keyword evidence="1" id="KW-1133">Transmembrane helix</keyword>
<gene>
    <name evidence="4" type="ORF">CVAR292_01666</name>
</gene>
<dbReference type="EMBL" id="FAUH01000010">
    <property type="protein sequence ID" value="CUU66326.1"/>
    <property type="molecule type" value="Genomic_DNA"/>
</dbReference>
<dbReference type="InterPro" id="IPR057798">
    <property type="entry name" value="PH_YqeB"/>
</dbReference>
<proteinExistence type="predicted"/>